<reference evidence="12 13" key="1">
    <citation type="journal article" date="2013" name="Environ. Microbiol.">
        <title>Genome analysis of Chitinivibrio alkaliphilus gen. nov., sp. nov., a novel extremely haloalkaliphilic anaerobic chitinolytic bacterium from the candidate phylum Termite Group 3.</title>
        <authorList>
            <person name="Sorokin D.Y."/>
            <person name="Gumerov V.M."/>
            <person name="Rakitin A.L."/>
            <person name="Beletsky A.V."/>
            <person name="Damste J.S."/>
            <person name="Muyzer G."/>
            <person name="Mardanov A.V."/>
            <person name="Ravin N.V."/>
        </authorList>
    </citation>
    <scope>NUCLEOTIDE SEQUENCE [LARGE SCALE GENOMIC DNA]</scope>
    <source>
        <strain evidence="12 13">ACht1</strain>
    </source>
</reference>
<dbReference type="SUPFAM" id="SSF52172">
    <property type="entry name" value="CheY-like"/>
    <property type="match status" value="1"/>
</dbReference>
<name>U7D9I8_9BACT</name>
<organism evidence="12 13">
    <name type="scientific">Chitinivibrio alkaliphilus ACht1</name>
    <dbReference type="NCBI Taxonomy" id="1313304"/>
    <lineage>
        <taxon>Bacteria</taxon>
        <taxon>Pseudomonadati</taxon>
        <taxon>Fibrobacterota</taxon>
        <taxon>Chitinivibrionia</taxon>
        <taxon>Chitinivibrionales</taxon>
        <taxon>Chitinivibrionaceae</taxon>
        <taxon>Chitinivibrio</taxon>
    </lineage>
</organism>
<dbReference type="Pfam" id="PF00072">
    <property type="entry name" value="Response_reg"/>
    <property type="match status" value="1"/>
</dbReference>
<dbReference type="PRINTS" id="PR00344">
    <property type="entry name" value="BCTRLSENSOR"/>
</dbReference>
<dbReference type="Gene3D" id="1.10.287.130">
    <property type="match status" value="1"/>
</dbReference>
<comment type="catalytic activity">
    <reaction evidence="1">
        <text>ATP + protein L-histidine = ADP + protein N-phospho-L-histidine.</text>
        <dbReference type="EC" id="2.7.13.3"/>
    </reaction>
</comment>
<evidence type="ECO:0000259" key="11">
    <source>
        <dbReference type="PROSITE" id="PS50110"/>
    </source>
</evidence>
<dbReference type="Pfam" id="PF00512">
    <property type="entry name" value="HisKA"/>
    <property type="match status" value="1"/>
</dbReference>
<keyword evidence="6 12" id="KW-0418">Kinase</keyword>
<feature type="domain" description="Response regulatory" evidence="11">
    <location>
        <begin position="345"/>
        <end position="461"/>
    </location>
</feature>
<dbReference type="PANTHER" id="PTHR43065:SF46">
    <property type="entry name" value="C4-DICARBOXYLATE TRANSPORT SENSOR PROTEIN DCTB"/>
    <property type="match status" value="1"/>
</dbReference>
<dbReference type="InterPro" id="IPR004358">
    <property type="entry name" value="Sig_transdc_His_kin-like_C"/>
</dbReference>
<dbReference type="PANTHER" id="PTHR43065">
    <property type="entry name" value="SENSOR HISTIDINE KINASE"/>
    <property type="match status" value="1"/>
</dbReference>
<evidence type="ECO:0000256" key="4">
    <source>
        <dbReference type="ARBA" id="ARBA00022679"/>
    </source>
</evidence>
<evidence type="ECO:0000256" key="6">
    <source>
        <dbReference type="ARBA" id="ARBA00022777"/>
    </source>
</evidence>
<dbReference type="Pfam" id="PF08448">
    <property type="entry name" value="PAS_4"/>
    <property type="match status" value="1"/>
</dbReference>
<protein>
    <recommendedName>
        <fullName evidence="2">histidine kinase</fullName>
        <ecNumber evidence="2">2.7.13.3</ecNumber>
    </recommendedName>
</protein>
<evidence type="ECO:0000313" key="12">
    <source>
        <dbReference type="EMBL" id="ERP31075.1"/>
    </source>
</evidence>
<gene>
    <name evidence="12" type="ORF">CALK_2033</name>
</gene>
<dbReference type="Gene3D" id="3.40.50.2300">
    <property type="match status" value="1"/>
</dbReference>
<dbReference type="InterPro" id="IPR005467">
    <property type="entry name" value="His_kinase_dom"/>
</dbReference>
<sequence>MPPHEFLGKSIDEVAPEYVAKLTHDNIEKVLQTRTKSYATYEITIQKEKRYYEIRYTPMGENRVLSTMRNITELRNAELEGKRLEEQLHQTQKLEALGRLSGGIAHDFNNALAGIIGAAEILTEEHSKGEEKEFVTLILTAANRATDLTKKLLTFSRAEVSEKYPLDAQDIVTETVALLGHTVDRAITLNTEITARDTTIIGNTSLLQNALMNMGINASHAIEKTGTITFSLKNTHLDKEYCLSSPFNIEEGDYLEIGVRDTGCGMSPDISAHIFEPFFTTKPTGEGTGLGLAAVYGAVQEHAGAITVYSEPGQGTIFYIYLPLAEPLSLPVQEKNRQLPRGTETILIIDDEELIRKTASHMLESLGFTVLTASNGREGIELFQKEHHRIDGIILDMIMPVMGGQETFSLLRDVHRDIPIIISSGFTKEKDMEQLRAKGRVFFLHKPFKKFDLAELVLRACRN</sequence>
<dbReference type="EC" id="2.7.13.3" evidence="2"/>
<evidence type="ECO:0000256" key="2">
    <source>
        <dbReference type="ARBA" id="ARBA00012438"/>
    </source>
</evidence>
<dbReference type="InterPro" id="IPR011006">
    <property type="entry name" value="CheY-like_superfamily"/>
</dbReference>
<evidence type="ECO:0000256" key="3">
    <source>
        <dbReference type="ARBA" id="ARBA00022553"/>
    </source>
</evidence>
<dbReference type="GO" id="GO:0005524">
    <property type="term" value="F:ATP binding"/>
    <property type="evidence" value="ECO:0007669"/>
    <property type="project" value="UniProtKB-KW"/>
</dbReference>
<keyword evidence="8" id="KW-0902">Two-component regulatory system</keyword>
<dbReference type="InterPro" id="IPR013656">
    <property type="entry name" value="PAS_4"/>
</dbReference>
<evidence type="ECO:0000256" key="7">
    <source>
        <dbReference type="ARBA" id="ARBA00022840"/>
    </source>
</evidence>
<dbReference type="PROSITE" id="PS50110">
    <property type="entry name" value="RESPONSE_REGULATORY"/>
    <property type="match status" value="1"/>
</dbReference>
<dbReference type="SUPFAM" id="SSF55785">
    <property type="entry name" value="PYP-like sensor domain (PAS domain)"/>
    <property type="match status" value="1"/>
</dbReference>
<dbReference type="InterPro" id="IPR003594">
    <property type="entry name" value="HATPase_dom"/>
</dbReference>
<dbReference type="Proteomes" id="UP000017148">
    <property type="component" value="Unassembled WGS sequence"/>
</dbReference>
<comment type="caution">
    <text evidence="12">The sequence shown here is derived from an EMBL/GenBank/DDBJ whole genome shotgun (WGS) entry which is preliminary data.</text>
</comment>
<evidence type="ECO:0000256" key="8">
    <source>
        <dbReference type="ARBA" id="ARBA00023012"/>
    </source>
</evidence>
<keyword evidence="3 9" id="KW-0597">Phosphoprotein</keyword>
<dbReference type="Pfam" id="PF02518">
    <property type="entry name" value="HATPase_c"/>
    <property type="match status" value="1"/>
</dbReference>
<dbReference type="InterPro" id="IPR035965">
    <property type="entry name" value="PAS-like_dom_sf"/>
</dbReference>
<dbReference type="CDD" id="cd00082">
    <property type="entry name" value="HisKA"/>
    <property type="match status" value="1"/>
</dbReference>
<dbReference type="SMART" id="SM00387">
    <property type="entry name" value="HATPase_c"/>
    <property type="match status" value="1"/>
</dbReference>
<dbReference type="PROSITE" id="PS50109">
    <property type="entry name" value="HIS_KIN"/>
    <property type="match status" value="1"/>
</dbReference>
<dbReference type="Gene3D" id="3.30.565.10">
    <property type="entry name" value="Histidine kinase-like ATPase, C-terminal domain"/>
    <property type="match status" value="1"/>
</dbReference>
<dbReference type="InterPro" id="IPR036890">
    <property type="entry name" value="HATPase_C_sf"/>
</dbReference>
<dbReference type="InterPro" id="IPR001789">
    <property type="entry name" value="Sig_transdc_resp-reg_receiver"/>
</dbReference>
<evidence type="ECO:0000256" key="9">
    <source>
        <dbReference type="PROSITE-ProRule" id="PRU00169"/>
    </source>
</evidence>
<dbReference type="eggNOG" id="COG4191">
    <property type="taxonomic scope" value="Bacteria"/>
</dbReference>
<dbReference type="SUPFAM" id="SSF47384">
    <property type="entry name" value="Homodimeric domain of signal transducing histidine kinase"/>
    <property type="match status" value="1"/>
</dbReference>
<proteinExistence type="predicted"/>
<dbReference type="SUPFAM" id="SSF55874">
    <property type="entry name" value="ATPase domain of HSP90 chaperone/DNA topoisomerase II/histidine kinase"/>
    <property type="match status" value="1"/>
</dbReference>
<accession>U7D9I8</accession>
<dbReference type="EMBL" id="ASJR01000020">
    <property type="protein sequence ID" value="ERP31075.1"/>
    <property type="molecule type" value="Genomic_DNA"/>
</dbReference>
<keyword evidence="13" id="KW-1185">Reference proteome</keyword>
<evidence type="ECO:0000313" key="13">
    <source>
        <dbReference type="Proteomes" id="UP000017148"/>
    </source>
</evidence>
<dbReference type="CDD" id="cd00156">
    <property type="entry name" value="REC"/>
    <property type="match status" value="1"/>
</dbReference>
<dbReference type="STRING" id="1313304.CALK_2033"/>
<keyword evidence="5" id="KW-0547">Nucleotide-binding</keyword>
<feature type="domain" description="Histidine kinase" evidence="10">
    <location>
        <begin position="103"/>
        <end position="326"/>
    </location>
</feature>
<feature type="modified residue" description="4-aspartylphosphate" evidence="9">
    <location>
        <position position="396"/>
    </location>
</feature>
<keyword evidence="4" id="KW-0808">Transferase</keyword>
<dbReference type="InterPro" id="IPR036097">
    <property type="entry name" value="HisK_dim/P_sf"/>
</dbReference>
<dbReference type="SMART" id="SM00388">
    <property type="entry name" value="HisKA"/>
    <property type="match status" value="1"/>
</dbReference>
<dbReference type="InterPro" id="IPR003661">
    <property type="entry name" value="HisK_dim/P_dom"/>
</dbReference>
<evidence type="ECO:0000256" key="1">
    <source>
        <dbReference type="ARBA" id="ARBA00000085"/>
    </source>
</evidence>
<evidence type="ECO:0000259" key="10">
    <source>
        <dbReference type="PROSITE" id="PS50109"/>
    </source>
</evidence>
<keyword evidence="7" id="KW-0067">ATP-binding</keyword>
<dbReference type="AlphaFoldDB" id="U7D9I8"/>
<dbReference type="Gene3D" id="3.30.450.20">
    <property type="entry name" value="PAS domain"/>
    <property type="match status" value="1"/>
</dbReference>
<dbReference type="SMART" id="SM00448">
    <property type="entry name" value="REC"/>
    <property type="match status" value="1"/>
</dbReference>
<dbReference type="GO" id="GO:0000155">
    <property type="term" value="F:phosphorelay sensor kinase activity"/>
    <property type="evidence" value="ECO:0007669"/>
    <property type="project" value="InterPro"/>
</dbReference>
<evidence type="ECO:0000256" key="5">
    <source>
        <dbReference type="ARBA" id="ARBA00022741"/>
    </source>
</evidence>